<evidence type="ECO:0000313" key="7">
    <source>
        <dbReference type="Proteomes" id="UP001185899"/>
    </source>
</evidence>
<dbReference type="Gene3D" id="3.40.50.720">
    <property type="entry name" value="NAD(P)-binding Rossmann-like Domain"/>
    <property type="match status" value="1"/>
</dbReference>
<evidence type="ECO:0000256" key="4">
    <source>
        <dbReference type="ARBA" id="ARBA00023002"/>
    </source>
</evidence>
<keyword evidence="7" id="KW-1185">Reference proteome</keyword>
<dbReference type="InterPro" id="IPR036291">
    <property type="entry name" value="NAD(P)-bd_dom_sf"/>
</dbReference>
<evidence type="ECO:0000259" key="5">
    <source>
        <dbReference type="SMART" id="SM00829"/>
    </source>
</evidence>
<dbReference type="InterPro" id="IPR013154">
    <property type="entry name" value="ADH-like_N"/>
</dbReference>
<dbReference type="CDD" id="cd08233">
    <property type="entry name" value="butanediol_DH_like"/>
    <property type="match status" value="1"/>
</dbReference>
<name>A0ABU4B3G0_9NOCA</name>
<dbReference type="SMART" id="SM00829">
    <property type="entry name" value="PKS_ER"/>
    <property type="match status" value="1"/>
</dbReference>
<dbReference type="PANTHER" id="PTHR43401:SF2">
    <property type="entry name" value="L-THREONINE 3-DEHYDROGENASE"/>
    <property type="match status" value="1"/>
</dbReference>
<proteinExistence type="predicted"/>
<dbReference type="RefSeq" id="WP_317549344.1">
    <property type="nucleotide sequence ID" value="NZ_JAWLKE010000008.1"/>
</dbReference>
<keyword evidence="2" id="KW-0479">Metal-binding</keyword>
<accession>A0ABU4B3G0</accession>
<comment type="cofactor">
    <cofactor evidence="1">
        <name>Zn(2+)</name>
        <dbReference type="ChEBI" id="CHEBI:29105"/>
    </cofactor>
</comment>
<comment type="caution">
    <text evidence="6">The sequence shown here is derived from an EMBL/GenBank/DDBJ whole genome shotgun (WGS) entry which is preliminary data.</text>
</comment>
<dbReference type="Gene3D" id="3.90.180.10">
    <property type="entry name" value="Medium-chain alcohol dehydrogenases, catalytic domain"/>
    <property type="match status" value="1"/>
</dbReference>
<evidence type="ECO:0000313" key="6">
    <source>
        <dbReference type="EMBL" id="MDV6233019.1"/>
    </source>
</evidence>
<evidence type="ECO:0000256" key="1">
    <source>
        <dbReference type="ARBA" id="ARBA00001947"/>
    </source>
</evidence>
<evidence type="ECO:0000256" key="2">
    <source>
        <dbReference type="ARBA" id="ARBA00022723"/>
    </source>
</evidence>
<reference evidence="6 7" key="1">
    <citation type="submission" date="2023-10" db="EMBL/GenBank/DDBJ databases">
        <title>Development of a sustainable strategy for remediation of hydrocarbon-contaminated territories based on the waste exchange concept.</title>
        <authorList>
            <person name="Krivoruchko A."/>
        </authorList>
    </citation>
    <scope>NUCLEOTIDE SEQUENCE [LARGE SCALE GENOMIC DNA]</scope>
    <source>
        <strain evidence="6 7">IEGM 1322</strain>
    </source>
</reference>
<dbReference type="SUPFAM" id="SSF51735">
    <property type="entry name" value="NAD(P)-binding Rossmann-fold domains"/>
    <property type="match status" value="1"/>
</dbReference>
<dbReference type="InterPro" id="IPR020843">
    <property type="entry name" value="ER"/>
</dbReference>
<dbReference type="InterPro" id="IPR013149">
    <property type="entry name" value="ADH-like_C"/>
</dbReference>
<protein>
    <submittedName>
        <fullName evidence="6">2,3-butanediol dehydrogenase</fullName>
    </submittedName>
</protein>
<gene>
    <name evidence="6" type="ORF">R3P95_20895</name>
</gene>
<dbReference type="EMBL" id="JAWLKE010000008">
    <property type="protein sequence ID" value="MDV6233019.1"/>
    <property type="molecule type" value="Genomic_DNA"/>
</dbReference>
<keyword evidence="3" id="KW-0862">Zinc</keyword>
<dbReference type="Pfam" id="PF00107">
    <property type="entry name" value="ADH_zinc_N"/>
    <property type="match status" value="1"/>
</dbReference>
<evidence type="ECO:0000256" key="3">
    <source>
        <dbReference type="ARBA" id="ARBA00022833"/>
    </source>
</evidence>
<keyword evidence="4" id="KW-0560">Oxidoreductase</keyword>
<organism evidence="6 7">
    <name type="scientific">Rhodococcus cercidiphylli</name>
    <dbReference type="NCBI Taxonomy" id="489916"/>
    <lineage>
        <taxon>Bacteria</taxon>
        <taxon>Bacillati</taxon>
        <taxon>Actinomycetota</taxon>
        <taxon>Actinomycetes</taxon>
        <taxon>Mycobacteriales</taxon>
        <taxon>Nocardiaceae</taxon>
        <taxon>Rhodococcus</taxon>
    </lineage>
</organism>
<feature type="domain" description="Enoyl reductase (ER)" evidence="5">
    <location>
        <begin position="7"/>
        <end position="321"/>
    </location>
</feature>
<dbReference type="Proteomes" id="UP001185899">
    <property type="component" value="Unassembled WGS sequence"/>
</dbReference>
<dbReference type="SUPFAM" id="SSF50129">
    <property type="entry name" value="GroES-like"/>
    <property type="match status" value="1"/>
</dbReference>
<dbReference type="Pfam" id="PF08240">
    <property type="entry name" value="ADH_N"/>
    <property type="match status" value="1"/>
</dbReference>
<sequence>MRAAVFHDRHDVRVEDVPAPKIGPGEVLLRPFFCGICGTDLHEYAFGPIVIPTEPHALTGAKAPQVFGHEFSARVVEIGSDVDSVSVGDRVSVMPLITCGKCYYCRRGLNHLCVVMACTGLSWGGGGISELVAVQEQQVSVLPDSVSDVQGALIEPAAVAAYGVDCTGLRAGDTILITGAGPIGALSALYAHASGASRIIVSEPNEKRRKLIEAFGIAEVLDPTQQDIPAAVRALTGGIGVDAAAECSGHQLGLTAALESVRSGGTVAQVGLHVKPATIDPMAMANKDLTLVGTWCYPVYDWPRIIALVASGRYPVEKVVSEIIDVENIVVDGFDRLLDPHGDAQKLLVRVGGATTP</sequence>
<dbReference type="InterPro" id="IPR011032">
    <property type="entry name" value="GroES-like_sf"/>
</dbReference>
<dbReference type="PANTHER" id="PTHR43401">
    <property type="entry name" value="L-THREONINE 3-DEHYDROGENASE"/>
    <property type="match status" value="1"/>
</dbReference>
<dbReference type="InterPro" id="IPR050129">
    <property type="entry name" value="Zn_alcohol_dh"/>
</dbReference>